<dbReference type="AlphaFoldDB" id="A0AAE3P638"/>
<dbReference type="InterPro" id="IPR040690">
    <property type="entry name" value="FtsX_ECD"/>
</dbReference>
<evidence type="ECO:0000313" key="3">
    <source>
        <dbReference type="EMBL" id="MDF2953929.1"/>
    </source>
</evidence>
<accession>A0AAE3P638</accession>
<feature type="transmembrane region" description="Helical" evidence="1">
    <location>
        <begin position="260"/>
        <end position="284"/>
    </location>
</feature>
<organism evidence="3 4">
    <name type="scientific">Candidatus Thermodesulfobacterium syntrophicum</name>
    <dbReference type="NCBI Taxonomy" id="3060442"/>
    <lineage>
        <taxon>Bacteria</taxon>
        <taxon>Pseudomonadati</taxon>
        <taxon>Thermodesulfobacteriota</taxon>
        <taxon>Thermodesulfobacteria</taxon>
        <taxon>Thermodesulfobacteriales</taxon>
        <taxon>Thermodesulfobacteriaceae</taxon>
        <taxon>Thermodesulfobacterium</taxon>
    </lineage>
</organism>
<comment type="caution">
    <text evidence="3">The sequence shown here is derived from an EMBL/GenBank/DDBJ whole genome shotgun (WGS) entry which is preliminary data.</text>
</comment>
<reference evidence="3" key="1">
    <citation type="submission" date="2022-11" db="EMBL/GenBank/DDBJ databases">
        <title>Candidatus Alkanophaga archaea from heated hydrothermal vent sediment oxidize petroleum alkanes.</title>
        <authorList>
            <person name="Zehnle H."/>
            <person name="Laso-Perez R."/>
            <person name="Lipp J."/>
            <person name="Teske A."/>
            <person name="Wegener G."/>
        </authorList>
    </citation>
    <scope>NUCLEOTIDE SEQUENCE</scope>
    <source>
        <strain evidence="3">MCA70</strain>
    </source>
</reference>
<dbReference type="Proteomes" id="UP001144110">
    <property type="component" value="Unassembled WGS sequence"/>
</dbReference>
<keyword evidence="1" id="KW-0472">Membrane</keyword>
<proteinExistence type="predicted"/>
<feature type="domain" description="FtsX extracellular" evidence="2">
    <location>
        <begin position="66"/>
        <end position="143"/>
    </location>
</feature>
<dbReference type="Pfam" id="PF18075">
    <property type="entry name" value="FtsX_ECD"/>
    <property type="match status" value="1"/>
</dbReference>
<protein>
    <recommendedName>
        <fullName evidence="2">FtsX extracellular domain-containing protein</fullName>
    </recommendedName>
</protein>
<feature type="transmembrane region" description="Helical" evidence="1">
    <location>
        <begin position="14"/>
        <end position="39"/>
    </location>
</feature>
<dbReference type="EMBL" id="JAPHEG010000005">
    <property type="protein sequence ID" value="MDF2953929.1"/>
    <property type="molecule type" value="Genomic_DNA"/>
</dbReference>
<name>A0AAE3P638_9BACT</name>
<gene>
    <name evidence="3" type="ORF">OD816_001174</name>
</gene>
<feature type="transmembrane region" description="Helical" evidence="1">
    <location>
        <begin position="162"/>
        <end position="186"/>
    </location>
</feature>
<evidence type="ECO:0000313" key="4">
    <source>
        <dbReference type="Proteomes" id="UP001144110"/>
    </source>
</evidence>
<evidence type="ECO:0000259" key="2">
    <source>
        <dbReference type="Pfam" id="PF18075"/>
    </source>
</evidence>
<feature type="transmembrane region" description="Helical" evidence="1">
    <location>
        <begin position="216"/>
        <end position="248"/>
    </location>
</feature>
<keyword evidence="1" id="KW-1133">Transmembrane helix</keyword>
<keyword evidence="1" id="KW-0812">Transmembrane</keyword>
<sequence length="288" mass="34890">MFRYLSKIEIKQSIIYYLFLFLFFSFWNFFSLFSFYFYLNIQNTLQIYQDRLAINMLIFSEKNPLNIFNLLSEIEKIPHVKNIDIVSPEKLLEKVKKDLPSEILENFSEEELKAEFPYILKIYPLSIKDYPALKDRLNLLTKVNSNIQIYEPRFFKLIYYAYFFKIGFVIFVAIWIFFYIFFLYFLNNLLNLHLKNQTQIFLLLGGTLRKFKLLRFFFLVSVLVLAFGHSSSLFFFISDTISSIFPFFKHYPDISKEKDMLYFGIYTFFTIFLLPWLTILISYINYEI</sequence>
<evidence type="ECO:0000256" key="1">
    <source>
        <dbReference type="SAM" id="Phobius"/>
    </source>
</evidence>